<organism evidence="1 2">
    <name type="scientific">Streptomyces zinciresistens K42</name>
    <dbReference type="NCBI Taxonomy" id="700597"/>
    <lineage>
        <taxon>Bacteria</taxon>
        <taxon>Bacillati</taxon>
        <taxon>Actinomycetota</taxon>
        <taxon>Actinomycetes</taxon>
        <taxon>Kitasatosporales</taxon>
        <taxon>Streptomycetaceae</taxon>
        <taxon>Streptomyces</taxon>
    </lineage>
</organism>
<name>G2G3K1_9ACTN</name>
<gene>
    <name evidence="1" type="ORF">SZN_00260</name>
</gene>
<proteinExistence type="predicted"/>
<accession>G2G3K1</accession>
<evidence type="ECO:0000313" key="2">
    <source>
        <dbReference type="Proteomes" id="UP000004217"/>
    </source>
</evidence>
<evidence type="ECO:0000313" key="1">
    <source>
        <dbReference type="EMBL" id="EGX61747.1"/>
    </source>
</evidence>
<reference evidence="1 2" key="1">
    <citation type="submission" date="2011-08" db="EMBL/GenBank/DDBJ databases">
        <authorList>
            <person name="Lin Y."/>
            <person name="Hao X."/>
            <person name="Johnstone L."/>
            <person name="Miller S.J."/>
            <person name="Wei G."/>
            <person name="Rensing C."/>
        </authorList>
    </citation>
    <scope>NUCLEOTIDE SEQUENCE [LARGE SCALE GENOMIC DNA]</scope>
    <source>
        <strain evidence="1 2">K42</strain>
    </source>
</reference>
<keyword evidence="2" id="KW-1185">Reference proteome</keyword>
<protein>
    <submittedName>
        <fullName evidence="1">Uncharacterized protein</fullName>
    </submittedName>
</protein>
<comment type="caution">
    <text evidence="1">The sequence shown here is derived from an EMBL/GenBank/DDBJ whole genome shotgun (WGS) entry which is preliminary data.</text>
</comment>
<dbReference type="Proteomes" id="UP000004217">
    <property type="component" value="Unassembled WGS sequence"/>
</dbReference>
<dbReference type="AlphaFoldDB" id="G2G3K1"/>
<dbReference type="EMBL" id="AGBF01000001">
    <property type="protein sequence ID" value="EGX61747.1"/>
    <property type="molecule type" value="Genomic_DNA"/>
</dbReference>
<sequence length="47" mass="5081">MTIIVVTADDLWAAAAEIEQHGRVEWADQGGNTVRLELPRTTTAADS</sequence>
<dbReference type="PATRIC" id="fig|700597.3.peg.47"/>